<accession>A0A1A5YDC3</accession>
<evidence type="ECO:0000256" key="9">
    <source>
        <dbReference type="ARBA" id="ARBA00022967"/>
    </source>
</evidence>
<keyword evidence="4" id="KW-1003">Cell membrane</keyword>
<keyword evidence="5" id="KW-0762">Sugar transport</keyword>
<dbReference type="InterPro" id="IPR027417">
    <property type="entry name" value="P-loop_NTPase"/>
</dbReference>
<dbReference type="InterPro" id="IPR003439">
    <property type="entry name" value="ABC_transporter-like_ATP-bd"/>
</dbReference>
<evidence type="ECO:0000256" key="1">
    <source>
        <dbReference type="ARBA" id="ARBA00004202"/>
    </source>
</evidence>
<name>A0A1A5YDC3_9BACL</name>
<dbReference type="EMBL" id="LYPA01000071">
    <property type="protein sequence ID" value="OBR63589.1"/>
    <property type="molecule type" value="Genomic_DNA"/>
</dbReference>
<evidence type="ECO:0000259" key="11">
    <source>
        <dbReference type="PROSITE" id="PS50893"/>
    </source>
</evidence>
<dbReference type="OrthoDB" id="9766104at2"/>
<dbReference type="GO" id="GO:0005886">
    <property type="term" value="C:plasma membrane"/>
    <property type="evidence" value="ECO:0007669"/>
    <property type="project" value="UniProtKB-SubCell"/>
</dbReference>
<organism evidence="12 13">
    <name type="scientific">Paenibacillus oryzae</name>
    <dbReference type="NCBI Taxonomy" id="1844972"/>
    <lineage>
        <taxon>Bacteria</taxon>
        <taxon>Bacillati</taxon>
        <taxon>Bacillota</taxon>
        <taxon>Bacilli</taxon>
        <taxon>Bacillales</taxon>
        <taxon>Paenibacillaceae</taxon>
        <taxon>Paenibacillus</taxon>
    </lineage>
</organism>
<dbReference type="Proteomes" id="UP000092024">
    <property type="component" value="Unassembled WGS sequence"/>
</dbReference>
<evidence type="ECO:0000256" key="10">
    <source>
        <dbReference type="ARBA" id="ARBA00023136"/>
    </source>
</evidence>
<dbReference type="PANTHER" id="PTHR43790">
    <property type="entry name" value="CARBOHYDRATE TRANSPORT ATP-BINDING PROTEIN MG119-RELATED"/>
    <property type="match status" value="1"/>
</dbReference>
<dbReference type="Gene3D" id="3.40.50.300">
    <property type="entry name" value="P-loop containing nucleotide triphosphate hydrolases"/>
    <property type="match status" value="2"/>
</dbReference>
<dbReference type="CDD" id="cd03215">
    <property type="entry name" value="ABC_Carb_Monos_II"/>
    <property type="match status" value="1"/>
</dbReference>
<dbReference type="AlphaFoldDB" id="A0A1A5YDC3"/>
<dbReference type="PANTHER" id="PTHR43790:SF3">
    <property type="entry name" value="D-ALLOSE IMPORT ATP-BINDING PROTEIN ALSA-RELATED"/>
    <property type="match status" value="1"/>
</dbReference>
<proteinExistence type="predicted"/>
<reference evidence="12 13" key="1">
    <citation type="submission" date="2016-05" db="EMBL/GenBank/DDBJ databases">
        <title>Paenibacillus oryzae. sp. nov., isolated from the rice root.</title>
        <authorList>
            <person name="Zhang J."/>
            <person name="Zhang X."/>
        </authorList>
    </citation>
    <scope>NUCLEOTIDE SEQUENCE [LARGE SCALE GENOMIC DNA]</scope>
    <source>
        <strain evidence="12 13">1DrF-4</strain>
    </source>
</reference>
<gene>
    <name evidence="12" type="ORF">A7K91_06475</name>
</gene>
<dbReference type="InterPro" id="IPR003593">
    <property type="entry name" value="AAA+_ATPase"/>
</dbReference>
<dbReference type="InterPro" id="IPR017871">
    <property type="entry name" value="ABC_transporter-like_CS"/>
</dbReference>
<dbReference type="FunFam" id="3.40.50.300:FF:000127">
    <property type="entry name" value="Ribose import ATP-binding protein RbsA"/>
    <property type="match status" value="1"/>
</dbReference>
<evidence type="ECO:0000313" key="13">
    <source>
        <dbReference type="Proteomes" id="UP000092024"/>
    </source>
</evidence>
<feature type="domain" description="ABC transporter" evidence="11">
    <location>
        <begin position="5"/>
        <end position="242"/>
    </location>
</feature>
<evidence type="ECO:0000313" key="12">
    <source>
        <dbReference type="EMBL" id="OBR63589.1"/>
    </source>
</evidence>
<dbReference type="PROSITE" id="PS50893">
    <property type="entry name" value="ABC_TRANSPORTER_2"/>
    <property type="match status" value="2"/>
</dbReference>
<evidence type="ECO:0000256" key="2">
    <source>
        <dbReference type="ARBA" id="ARBA00004533"/>
    </source>
</evidence>
<keyword evidence="13" id="KW-1185">Reference proteome</keyword>
<dbReference type="SMART" id="SM00382">
    <property type="entry name" value="AAA"/>
    <property type="match status" value="2"/>
</dbReference>
<keyword evidence="6" id="KW-0677">Repeat</keyword>
<evidence type="ECO:0000256" key="7">
    <source>
        <dbReference type="ARBA" id="ARBA00022741"/>
    </source>
</evidence>
<dbReference type="SUPFAM" id="SSF52540">
    <property type="entry name" value="P-loop containing nucleoside triphosphate hydrolases"/>
    <property type="match status" value="2"/>
</dbReference>
<keyword evidence="10" id="KW-0472">Membrane</keyword>
<dbReference type="GO" id="GO:0016887">
    <property type="term" value="F:ATP hydrolysis activity"/>
    <property type="evidence" value="ECO:0007669"/>
    <property type="project" value="InterPro"/>
</dbReference>
<dbReference type="Pfam" id="PF00005">
    <property type="entry name" value="ABC_tran"/>
    <property type="match status" value="2"/>
</dbReference>
<evidence type="ECO:0000256" key="3">
    <source>
        <dbReference type="ARBA" id="ARBA00022448"/>
    </source>
</evidence>
<keyword evidence="3" id="KW-0813">Transport</keyword>
<sequence length="501" mass="55153">MEYLVEMSGISKSFSTVQVLKDAAFRLKPGEIHALMGENGAGKSTLMKILTGVYKSDAGVIKVKGREMAFADPTEAERYGVAIIHQELNIIPKLTVAENMFLGRQLTYGKTGILREKEMARLTREYLGRLNVDLDPSAPAETLSIGQQQMIEIGKALSKKAEVIIMDEPTAALTDREIEALFRIMDQLRREGVGIVYISHRMEEIFAICDRISVLRDGAFLGTETTAKTTVEHIVRLMVGREIGERYPARKSVIGKERLRVEGLSDGRNLKDIHFSVKAGEIVGVAGLMGAGRTEIMRLLFGADRKKSGDIYIDGQKVDIKNPASAIKAGIAFVTEDRKHQGLLLDMSVRENLSISNYDQIAPFGIISNGKEQALSQQMIKRFLIKARDSEQTVKSLSGGNQQKIAIGKWLGKLPRIFILDEPTRGVDVGAKKEIYSMMNELSEQGVAIIMVSSDLPEVLGVSDRVVVVHEGRIAAELSKEQINQESIMYAATGGKGHGHQ</sequence>
<dbReference type="STRING" id="1844972.A7K91_06475"/>
<protein>
    <submittedName>
        <fullName evidence="12">D-xylose ABC transporter ATP-binding protein</fullName>
    </submittedName>
</protein>
<dbReference type="FunFam" id="3.40.50.300:FF:000126">
    <property type="entry name" value="Galactose/methyl galactoside import ATP-binding protein MglA"/>
    <property type="match status" value="1"/>
</dbReference>
<dbReference type="CDD" id="cd03216">
    <property type="entry name" value="ABC_Carb_Monos_I"/>
    <property type="match status" value="1"/>
</dbReference>
<dbReference type="GO" id="GO:0015749">
    <property type="term" value="P:monosaccharide transmembrane transport"/>
    <property type="evidence" value="ECO:0007669"/>
    <property type="project" value="UniProtKB-ARBA"/>
</dbReference>
<evidence type="ECO:0000256" key="8">
    <source>
        <dbReference type="ARBA" id="ARBA00022840"/>
    </source>
</evidence>
<feature type="domain" description="ABC transporter" evidence="11">
    <location>
        <begin position="254"/>
        <end position="496"/>
    </location>
</feature>
<keyword evidence="9" id="KW-1278">Translocase</keyword>
<keyword evidence="7" id="KW-0547">Nucleotide-binding</keyword>
<evidence type="ECO:0000256" key="4">
    <source>
        <dbReference type="ARBA" id="ARBA00022475"/>
    </source>
</evidence>
<dbReference type="InterPro" id="IPR050107">
    <property type="entry name" value="ABC_carbohydrate_import_ATPase"/>
</dbReference>
<keyword evidence="8 12" id="KW-0067">ATP-binding</keyword>
<comment type="subcellular location">
    <subcellularLocation>
        <location evidence="2">Cell inner membrane</location>
    </subcellularLocation>
    <subcellularLocation>
        <location evidence="1">Cell membrane</location>
        <topology evidence="1">Peripheral membrane protein</topology>
    </subcellularLocation>
</comment>
<dbReference type="PROSITE" id="PS00211">
    <property type="entry name" value="ABC_TRANSPORTER_1"/>
    <property type="match status" value="1"/>
</dbReference>
<comment type="caution">
    <text evidence="12">The sequence shown here is derived from an EMBL/GenBank/DDBJ whole genome shotgun (WGS) entry which is preliminary data.</text>
</comment>
<evidence type="ECO:0000256" key="5">
    <source>
        <dbReference type="ARBA" id="ARBA00022597"/>
    </source>
</evidence>
<dbReference type="RefSeq" id="WP_068686057.1">
    <property type="nucleotide sequence ID" value="NZ_LYPA01000071.1"/>
</dbReference>
<evidence type="ECO:0000256" key="6">
    <source>
        <dbReference type="ARBA" id="ARBA00022737"/>
    </source>
</evidence>
<dbReference type="GO" id="GO:0005524">
    <property type="term" value="F:ATP binding"/>
    <property type="evidence" value="ECO:0007669"/>
    <property type="project" value="UniProtKB-KW"/>
</dbReference>